<dbReference type="GeneTree" id="ENSGT01000000220622"/>
<evidence type="ECO:0000313" key="2">
    <source>
        <dbReference type="Proteomes" id="UP000694383"/>
    </source>
</evidence>
<reference evidence="1" key="2">
    <citation type="submission" date="2025-09" db="UniProtKB">
        <authorList>
            <consortium name="Ensembl"/>
        </authorList>
    </citation>
    <scope>IDENTIFICATION</scope>
</reference>
<dbReference type="Ensembl" id="ENSOSIT00000038191.1">
    <property type="protein sequence ID" value="ENSOSIP00000036231.1"/>
    <property type="gene ID" value="ENSOSIG00000018015.1"/>
</dbReference>
<proteinExistence type="predicted"/>
<reference evidence="1" key="1">
    <citation type="submission" date="2025-08" db="UniProtKB">
        <authorList>
            <consortium name="Ensembl"/>
        </authorList>
    </citation>
    <scope>IDENTIFICATION</scope>
</reference>
<dbReference type="PANTHER" id="PTHR45913">
    <property type="entry name" value="EPM2A-INTERACTING PROTEIN 1"/>
    <property type="match status" value="1"/>
</dbReference>
<keyword evidence="2" id="KW-1185">Reference proteome</keyword>
<evidence type="ECO:0000313" key="1">
    <source>
        <dbReference type="Ensembl" id="ENSOSIP00000036231.1"/>
    </source>
</evidence>
<dbReference type="PANTHER" id="PTHR45913:SF5">
    <property type="entry name" value="GENERAL TRANSCRIPTION FACTOR II-I REPEAT DOMAIN-CONTAINING PROTEIN 2A-LIKE PROTEIN"/>
    <property type="match status" value="1"/>
</dbReference>
<dbReference type="Proteomes" id="UP000694383">
    <property type="component" value="Unplaced"/>
</dbReference>
<organism evidence="1 2">
    <name type="scientific">Oryzias sinensis</name>
    <name type="common">Chinese medaka</name>
    <dbReference type="NCBI Taxonomy" id="183150"/>
    <lineage>
        <taxon>Eukaryota</taxon>
        <taxon>Metazoa</taxon>
        <taxon>Chordata</taxon>
        <taxon>Craniata</taxon>
        <taxon>Vertebrata</taxon>
        <taxon>Euteleostomi</taxon>
        <taxon>Actinopterygii</taxon>
        <taxon>Neopterygii</taxon>
        <taxon>Teleostei</taxon>
        <taxon>Neoteleostei</taxon>
        <taxon>Acanthomorphata</taxon>
        <taxon>Ovalentaria</taxon>
        <taxon>Atherinomorphae</taxon>
        <taxon>Beloniformes</taxon>
        <taxon>Adrianichthyidae</taxon>
        <taxon>Oryziinae</taxon>
        <taxon>Oryzias</taxon>
    </lineage>
</organism>
<protein>
    <submittedName>
        <fullName evidence="1">Uncharacterized protein</fullName>
    </submittedName>
</protein>
<dbReference type="AlphaFoldDB" id="A0A8C7Z1I7"/>
<accession>A0A8C7Z1I7</accession>
<name>A0A8C7Z1I7_9TELE</name>
<sequence length="202" mass="23561">QENLKEIRLGHGKLISNLFDNVEAFLRKLHLLQGQHEKGDLTHFLACKVLVEETDRDILCHLCSQKNYDLIQKLREYSEHFFSDFKNRDKSFNLFQNPFSLFPEEKSGKMQFKLIDLQESSKARAAYYDLIEFYIGLSPSSNPALWQHAIRMVSLFGSTYICEKTFSNMMDIHTIFFATTVMKPDIGGLVANWKQLSQIQLR</sequence>